<dbReference type="Proteomes" id="UP000006001">
    <property type="component" value="Unassembled WGS sequence"/>
</dbReference>
<sequence length="49" mass="4945">MNAVFHSTGTSASARPSDALRMGIFLSGATARETETGAGILFSESGRAG</sequence>
<gene>
    <name evidence="1" type="ORF">HMPREF0762_01678</name>
</gene>
<dbReference type="HOGENOM" id="CLU_3140740_0_0_11"/>
<dbReference type="EMBL" id="ACUX02000016">
    <property type="protein sequence ID" value="EEZ60870.1"/>
    <property type="molecule type" value="Genomic_DNA"/>
</dbReference>
<organism evidence="1 2">
    <name type="scientific">Slackia exigua (strain ATCC 700122 / DSM 15923 / CIP 105133 / JCM 11022 / KCTC 5966 / S-7)</name>
    <dbReference type="NCBI Taxonomy" id="649764"/>
    <lineage>
        <taxon>Bacteria</taxon>
        <taxon>Bacillati</taxon>
        <taxon>Actinomycetota</taxon>
        <taxon>Coriobacteriia</taxon>
        <taxon>Eggerthellales</taxon>
        <taxon>Eggerthellaceae</taxon>
        <taxon>Slackia</taxon>
    </lineage>
</organism>
<protein>
    <submittedName>
        <fullName evidence="1">Uncharacterized protein</fullName>
    </submittedName>
</protein>
<comment type="caution">
    <text evidence="1">The sequence shown here is derived from an EMBL/GenBank/DDBJ whole genome shotgun (WGS) entry which is preliminary data.</text>
</comment>
<dbReference type="AlphaFoldDB" id="D0WIK3"/>
<name>D0WIK3_SLAES</name>
<evidence type="ECO:0000313" key="2">
    <source>
        <dbReference type="Proteomes" id="UP000006001"/>
    </source>
</evidence>
<accession>D0WIK3</accession>
<proteinExistence type="predicted"/>
<keyword evidence="2" id="KW-1185">Reference proteome</keyword>
<dbReference type="STRING" id="649764.HMPREF0762_01678"/>
<evidence type="ECO:0000313" key="1">
    <source>
        <dbReference type="EMBL" id="EEZ60870.1"/>
    </source>
</evidence>
<reference evidence="1" key="1">
    <citation type="submission" date="2009-10" db="EMBL/GenBank/DDBJ databases">
        <authorList>
            <person name="Weinstock G."/>
            <person name="Sodergren E."/>
            <person name="Clifton S."/>
            <person name="Fulton L."/>
            <person name="Fulton B."/>
            <person name="Courtney L."/>
            <person name="Fronick C."/>
            <person name="Harrison M."/>
            <person name="Strong C."/>
            <person name="Farmer C."/>
            <person name="Delahaunty K."/>
            <person name="Markovic C."/>
            <person name="Hall O."/>
            <person name="Minx P."/>
            <person name="Tomlinson C."/>
            <person name="Mitreva M."/>
            <person name="Nelson J."/>
            <person name="Hou S."/>
            <person name="Wollam A."/>
            <person name="Pepin K.H."/>
            <person name="Johnson M."/>
            <person name="Bhonagiri V."/>
            <person name="Nash W.E."/>
            <person name="Warren W."/>
            <person name="Chinwalla A."/>
            <person name="Mardis E.R."/>
            <person name="Wilson R.K."/>
        </authorList>
    </citation>
    <scope>NUCLEOTIDE SEQUENCE [LARGE SCALE GENOMIC DNA]</scope>
    <source>
        <strain evidence="1">ATCC 700122</strain>
    </source>
</reference>